<evidence type="ECO:0000313" key="3">
    <source>
        <dbReference type="Proteomes" id="UP000242317"/>
    </source>
</evidence>
<evidence type="ECO:0008006" key="4">
    <source>
        <dbReference type="Google" id="ProtNLM"/>
    </source>
</evidence>
<feature type="signal peptide" evidence="1">
    <location>
        <begin position="1"/>
        <end position="41"/>
    </location>
</feature>
<accession>A0A1G6GXG3</accession>
<feature type="chain" id="PRO_5017475454" description="PXPV repeat-containing protein" evidence="1">
    <location>
        <begin position="42"/>
        <end position="182"/>
    </location>
</feature>
<evidence type="ECO:0000313" key="2">
    <source>
        <dbReference type="EMBL" id="SDB86750.1"/>
    </source>
</evidence>
<protein>
    <recommendedName>
        <fullName evidence="4">PXPV repeat-containing protein</fullName>
    </recommendedName>
</protein>
<keyword evidence="3" id="KW-1185">Reference proteome</keyword>
<dbReference type="OrthoDB" id="6713640at2"/>
<sequence>MHSNIQNLSHGKLTMIQSNLTLIFACVGMASLMLFNHSSHAAPTTYRAVDVKPDRIANNRYGHLTKQRNNPYNRYPQPYPHNYPQPYPNNYPYGYPDNYGNRYPSNRAQVYIGTPNVQGYLQPQTQYHYQSSEEVYLPYGGTYRKTTEYLPQTQYAYPVNRYPQYPNTRRYGKVIQQGNFQD</sequence>
<gene>
    <name evidence="2" type="ORF">SAMN05421749_101545</name>
</gene>
<keyword evidence="1" id="KW-0732">Signal</keyword>
<organism evidence="2 3">
    <name type="scientific">Acinetobacter marinus</name>
    <dbReference type="NCBI Taxonomy" id="281375"/>
    <lineage>
        <taxon>Bacteria</taxon>
        <taxon>Pseudomonadati</taxon>
        <taxon>Pseudomonadota</taxon>
        <taxon>Gammaproteobacteria</taxon>
        <taxon>Moraxellales</taxon>
        <taxon>Moraxellaceae</taxon>
        <taxon>Acinetobacter</taxon>
    </lineage>
</organism>
<evidence type="ECO:0000256" key="1">
    <source>
        <dbReference type="SAM" id="SignalP"/>
    </source>
</evidence>
<dbReference type="RefSeq" id="WP_092615569.1">
    <property type="nucleotide sequence ID" value="NZ_FMYK01000001.1"/>
</dbReference>
<name>A0A1G6GXG3_9GAMM</name>
<dbReference type="AlphaFoldDB" id="A0A1G6GXG3"/>
<reference evidence="3" key="1">
    <citation type="submission" date="2016-09" db="EMBL/GenBank/DDBJ databases">
        <authorList>
            <person name="Varghese N."/>
            <person name="Submissions S."/>
        </authorList>
    </citation>
    <scope>NUCLEOTIDE SEQUENCE [LARGE SCALE GENOMIC DNA]</scope>
    <source>
        <strain evidence="3">ANC 3699</strain>
    </source>
</reference>
<proteinExistence type="predicted"/>
<dbReference type="Proteomes" id="UP000242317">
    <property type="component" value="Unassembled WGS sequence"/>
</dbReference>
<dbReference type="EMBL" id="FMYK01000001">
    <property type="protein sequence ID" value="SDB86750.1"/>
    <property type="molecule type" value="Genomic_DNA"/>
</dbReference>